<gene>
    <name evidence="2" type="ORF">BCR34DRAFT_454878</name>
</gene>
<sequence>GAASGIAVASRALQLLHSVNAIKSFIRSAKGASSEVERLLELFERLSALLDEVRNVLELQSSLSAQHFPPPSPIIVGSLKSCESQLQPLKDIFEKYQ</sequence>
<dbReference type="Pfam" id="PF17107">
    <property type="entry name" value="SesA"/>
    <property type="match status" value="1"/>
</dbReference>
<protein>
    <recommendedName>
        <fullName evidence="1">NACHT-NTPase and P-loop NTPases N-terminal domain-containing protein</fullName>
    </recommendedName>
</protein>
<keyword evidence="3" id="KW-1185">Reference proteome</keyword>
<comment type="caution">
    <text evidence="2">The sequence shown here is derived from an EMBL/GenBank/DDBJ whole genome shotgun (WGS) entry which is preliminary data.</text>
</comment>
<dbReference type="EMBL" id="MCFA01000010">
    <property type="protein sequence ID" value="ORY17760.1"/>
    <property type="molecule type" value="Genomic_DNA"/>
</dbReference>
<dbReference type="STRING" id="1231657.A0A1Y2A617"/>
<name>A0A1Y2A617_9PLEO</name>
<feature type="domain" description="NACHT-NTPase and P-loop NTPases N-terminal" evidence="1">
    <location>
        <begin position="19"/>
        <end position="96"/>
    </location>
</feature>
<evidence type="ECO:0000313" key="2">
    <source>
        <dbReference type="EMBL" id="ORY17760.1"/>
    </source>
</evidence>
<accession>A0A1Y2A617</accession>
<proteinExistence type="predicted"/>
<feature type="non-terminal residue" evidence="2">
    <location>
        <position position="1"/>
    </location>
</feature>
<dbReference type="Proteomes" id="UP000193144">
    <property type="component" value="Unassembled WGS sequence"/>
</dbReference>
<dbReference type="AlphaFoldDB" id="A0A1Y2A617"/>
<dbReference type="OrthoDB" id="3200163at2759"/>
<organism evidence="2 3">
    <name type="scientific">Clohesyomyces aquaticus</name>
    <dbReference type="NCBI Taxonomy" id="1231657"/>
    <lineage>
        <taxon>Eukaryota</taxon>
        <taxon>Fungi</taxon>
        <taxon>Dikarya</taxon>
        <taxon>Ascomycota</taxon>
        <taxon>Pezizomycotina</taxon>
        <taxon>Dothideomycetes</taxon>
        <taxon>Pleosporomycetidae</taxon>
        <taxon>Pleosporales</taxon>
        <taxon>Lindgomycetaceae</taxon>
        <taxon>Clohesyomyces</taxon>
    </lineage>
</organism>
<reference evidence="2 3" key="1">
    <citation type="submission" date="2016-07" db="EMBL/GenBank/DDBJ databases">
        <title>Pervasive Adenine N6-methylation of Active Genes in Fungi.</title>
        <authorList>
            <consortium name="DOE Joint Genome Institute"/>
            <person name="Mondo S.J."/>
            <person name="Dannebaum R.O."/>
            <person name="Kuo R.C."/>
            <person name="Labutti K."/>
            <person name="Haridas S."/>
            <person name="Kuo A."/>
            <person name="Salamov A."/>
            <person name="Ahrendt S.R."/>
            <person name="Lipzen A."/>
            <person name="Sullivan W."/>
            <person name="Andreopoulos W.B."/>
            <person name="Clum A."/>
            <person name="Lindquist E."/>
            <person name="Daum C."/>
            <person name="Ramamoorthy G.K."/>
            <person name="Gryganskyi A."/>
            <person name="Culley D."/>
            <person name="Magnuson J.K."/>
            <person name="James T.Y."/>
            <person name="O'Malley M.A."/>
            <person name="Stajich J.E."/>
            <person name="Spatafora J.W."/>
            <person name="Visel A."/>
            <person name="Grigoriev I.V."/>
        </authorList>
    </citation>
    <scope>NUCLEOTIDE SEQUENCE [LARGE SCALE GENOMIC DNA]</scope>
    <source>
        <strain evidence="2 3">CBS 115471</strain>
    </source>
</reference>
<evidence type="ECO:0000313" key="3">
    <source>
        <dbReference type="Proteomes" id="UP000193144"/>
    </source>
</evidence>
<feature type="non-terminal residue" evidence="2">
    <location>
        <position position="97"/>
    </location>
</feature>
<dbReference type="InterPro" id="IPR031352">
    <property type="entry name" value="SesA"/>
</dbReference>
<evidence type="ECO:0000259" key="1">
    <source>
        <dbReference type="Pfam" id="PF17107"/>
    </source>
</evidence>